<feature type="compositionally biased region" description="Polar residues" evidence="1">
    <location>
        <begin position="97"/>
        <end position="107"/>
    </location>
</feature>
<feature type="transmembrane region" description="Helical" evidence="2">
    <location>
        <begin position="9"/>
        <end position="27"/>
    </location>
</feature>
<dbReference type="Gene3D" id="3.60.21.10">
    <property type="match status" value="1"/>
</dbReference>
<keyword evidence="2" id="KW-0812">Transmembrane</keyword>
<organism evidence="4">
    <name type="scientific">Arion vulgaris</name>
    <dbReference type="NCBI Taxonomy" id="1028688"/>
    <lineage>
        <taxon>Eukaryota</taxon>
        <taxon>Metazoa</taxon>
        <taxon>Spiralia</taxon>
        <taxon>Lophotrochozoa</taxon>
        <taxon>Mollusca</taxon>
        <taxon>Gastropoda</taxon>
        <taxon>Heterobranchia</taxon>
        <taxon>Euthyneura</taxon>
        <taxon>Panpulmonata</taxon>
        <taxon>Eupulmonata</taxon>
        <taxon>Stylommatophora</taxon>
        <taxon>Helicina</taxon>
        <taxon>Arionoidea</taxon>
        <taxon>Arionidae</taxon>
        <taxon>Arion</taxon>
    </lineage>
</organism>
<feature type="transmembrane region" description="Helical" evidence="2">
    <location>
        <begin position="162"/>
        <end position="191"/>
    </location>
</feature>
<evidence type="ECO:0000259" key="3">
    <source>
        <dbReference type="Pfam" id="PF00149"/>
    </source>
</evidence>
<sequence length="490" mass="54037">MAYSLLQKILAIIIVILIFVVGQIIIFKNGSSRTAAILFRIDMIAVIESIMFLLSRMLWKTFIPLLTTLLLHNQFVSSPDVNGSKLSRRSLRKSKNSDVNLTTMNSDSGEHSDSTVPTATTIKTGVPRIAHILGKVIFFIYLGLCHTSYLSNVFLINTDPHWLSMLAYACFGSYIQLLTGLGMFKLLSLIVRLFAKLRNTAHDSSVLSNKNVAAFAFIYMIAASTLGLYTASQPPGVKHVAVPVKDLPSNLEGLNIVQLSDIHLGPTVGFSKLTKIVEIVNEEKPDVIVLTGDLVDSTVEYLRRAAQPLQTLHSKYGNYFVSGNHEYHTGDVDNWFIYLESLGFTVLHNSNVKIPSTVADGHGQICMAGTDDVQADRIGYIGHKFDLDKAVSSCSIDKPIILLAHQPYAAKLALDSQYRIDLVLSGHTHGGQMFPLILGAYLLNPFFAGLYQYGEKGGFVYVSQGTQYWGIPMRIATSMEITRITLNKAI</sequence>
<protein>
    <recommendedName>
        <fullName evidence="3">Calcineurin-like phosphoesterase domain-containing protein</fullName>
    </recommendedName>
</protein>
<dbReference type="Pfam" id="PF00149">
    <property type="entry name" value="Metallophos"/>
    <property type="match status" value="1"/>
</dbReference>
<dbReference type="SUPFAM" id="SSF56300">
    <property type="entry name" value="Metallo-dependent phosphatases"/>
    <property type="match status" value="1"/>
</dbReference>
<dbReference type="AlphaFoldDB" id="A0A0B6ZS79"/>
<feature type="transmembrane region" description="Helical" evidence="2">
    <location>
        <begin position="136"/>
        <end position="156"/>
    </location>
</feature>
<dbReference type="EMBL" id="HACG01024543">
    <property type="protein sequence ID" value="CEK71408.1"/>
    <property type="molecule type" value="Transcribed_RNA"/>
</dbReference>
<accession>A0A0B6ZS79</accession>
<evidence type="ECO:0000256" key="1">
    <source>
        <dbReference type="SAM" id="MobiDB-lite"/>
    </source>
</evidence>
<dbReference type="InterPro" id="IPR004843">
    <property type="entry name" value="Calcineurin-like_PHP"/>
</dbReference>
<dbReference type="GO" id="GO:0016787">
    <property type="term" value="F:hydrolase activity"/>
    <property type="evidence" value="ECO:0007669"/>
    <property type="project" value="InterPro"/>
</dbReference>
<evidence type="ECO:0000256" key="2">
    <source>
        <dbReference type="SAM" id="Phobius"/>
    </source>
</evidence>
<evidence type="ECO:0000313" key="4">
    <source>
        <dbReference type="EMBL" id="CEK71408.1"/>
    </source>
</evidence>
<keyword evidence="2" id="KW-0472">Membrane</keyword>
<feature type="region of interest" description="Disordered" evidence="1">
    <location>
        <begin position="80"/>
        <end position="116"/>
    </location>
</feature>
<gene>
    <name evidence="4" type="primary">ORF78255</name>
</gene>
<keyword evidence="2" id="KW-1133">Transmembrane helix</keyword>
<feature type="transmembrane region" description="Helical" evidence="2">
    <location>
        <begin position="212"/>
        <end position="231"/>
    </location>
</feature>
<dbReference type="InterPro" id="IPR029052">
    <property type="entry name" value="Metallo-depent_PP-like"/>
</dbReference>
<dbReference type="InterPro" id="IPR051158">
    <property type="entry name" value="Metallophosphoesterase_sf"/>
</dbReference>
<feature type="transmembrane region" description="Helical" evidence="2">
    <location>
        <begin position="33"/>
        <end position="54"/>
    </location>
</feature>
<dbReference type="PANTHER" id="PTHR31302">
    <property type="entry name" value="TRANSMEMBRANE PROTEIN WITH METALLOPHOSPHOESTERASE DOMAIN-RELATED"/>
    <property type="match status" value="1"/>
</dbReference>
<feature type="domain" description="Calcineurin-like phosphoesterase" evidence="3">
    <location>
        <begin position="255"/>
        <end position="430"/>
    </location>
</feature>
<dbReference type="CDD" id="cd07385">
    <property type="entry name" value="MPP_YkuE_C"/>
    <property type="match status" value="1"/>
</dbReference>
<dbReference type="PANTHER" id="PTHR31302:SF0">
    <property type="entry name" value="TRANSMEMBRANE PROTEIN WITH METALLOPHOSPHOESTERASE DOMAIN"/>
    <property type="match status" value="1"/>
</dbReference>
<proteinExistence type="predicted"/>
<name>A0A0B6ZS79_9EUPU</name>
<reference evidence="4" key="1">
    <citation type="submission" date="2014-12" db="EMBL/GenBank/DDBJ databases">
        <title>Insight into the proteome of Arion vulgaris.</title>
        <authorList>
            <person name="Aradska J."/>
            <person name="Bulat T."/>
            <person name="Smidak R."/>
            <person name="Sarate P."/>
            <person name="Gangsoo J."/>
            <person name="Sialana F."/>
            <person name="Bilban M."/>
            <person name="Lubec G."/>
        </authorList>
    </citation>
    <scope>NUCLEOTIDE SEQUENCE</scope>
    <source>
        <tissue evidence="4">Skin</tissue>
    </source>
</reference>